<dbReference type="SUPFAM" id="SSF101278">
    <property type="entry name" value="N-terminal domain of adenylylcyclase associated protein, CAP"/>
    <property type="match status" value="1"/>
</dbReference>
<reference evidence="7" key="1">
    <citation type="submission" date="2021-02" db="EMBL/GenBank/DDBJ databases">
        <authorList>
            <person name="Nowell W R."/>
        </authorList>
    </citation>
    <scope>NUCLEOTIDE SEQUENCE</scope>
</reference>
<keyword evidence="3" id="KW-1003">Cell membrane</keyword>
<comment type="similarity">
    <text evidence="2">Belongs to the CAP family.</text>
</comment>
<dbReference type="GO" id="GO:0005886">
    <property type="term" value="C:plasma membrane"/>
    <property type="evidence" value="ECO:0007669"/>
    <property type="project" value="UniProtKB-SubCell"/>
</dbReference>
<dbReference type="InterPro" id="IPR053950">
    <property type="entry name" value="CAP_N"/>
</dbReference>
<evidence type="ECO:0000313" key="7">
    <source>
        <dbReference type="EMBL" id="CAF0940366.1"/>
    </source>
</evidence>
<dbReference type="PANTHER" id="PTHR10652:SF0">
    <property type="entry name" value="ADENYLYL CYCLASE-ASSOCIATED PROTEIN"/>
    <property type="match status" value="1"/>
</dbReference>
<keyword evidence="4" id="KW-0472">Membrane</keyword>
<dbReference type="EMBL" id="CAJNOL010000266">
    <property type="protein sequence ID" value="CAF0972685.1"/>
    <property type="molecule type" value="Genomic_DNA"/>
</dbReference>
<dbReference type="GO" id="GO:0007015">
    <property type="term" value="P:actin filament organization"/>
    <property type="evidence" value="ECO:0007669"/>
    <property type="project" value="TreeGrafter"/>
</dbReference>
<dbReference type="AlphaFoldDB" id="A0A814CEG5"/>
<feature type="compositionally biased region" description="Pro residues" evidence="5">
    <location>
        <begin position="234"/>
        <end position="243"/>
    </location>
</feature>
<dbReference type="Proteomes" id="UP000663854">
    <property type="component" value="Unassembled WGS sequence"/>
</dbReference>
<organism evidence="7 9">
    <name type="scientific">Rotaria sordida</name>
    <dbReference type="NCBI Taxonomy" id="392033"/>
    <lineage>
        <taxon>Eukaryota</taxon>
        <taxon>Metazoa</taxon>
        <taxon>Spiralia</taxon>
        <taxon>Gnathifera</taxon>
        <taxon>Rotifera</taxon>
        <taxon>Eurotatoria</taxon>
        <taxon>Bdelloidea</taxon>
        <taxon>Philodinida</taxon>
        <taxon>Philodinidae</taxon>
        <taxon>Rotaria</taxon>
    </lineage>
</organism>
<dbReference type="PROSITE" id="PS51329">
    <property type="entry name" value="C_CAP_COFACTOR_C"/>
    <property type="match status" value="1"/>
</dbReference>
<dbReference type="InterPro" id="IPR036223">
    <property type="entry name" value="CAP_C_sf"/>
</dbReference>
<dbReference type="SMART" id="SM00673">
    <property type="entry name" value="CARP"/>
    <property type="match status" value="2"/>
</dbReference>
<dbReference type="InterPro" id="IPR001837">
    <property type="entry name" value="Adenylate_cyclase-assoc_CAP"/>
</dbReference>
<dbReference type="GO" id="GO:0000902">
    <property type="term" value="P:cell morphogenesis"/>
    <property type="evidence" value="ECO:0007669"/>
    <property type="project" value="TreeGrafter"/>
</dbReference>
<dbReference type="GO" id="GO:0003779">
    <property type="term" value="F:actin binding"/>
    <property type="evidence" value="ECO:0007669"/>
    <property type="project" value="InterPro"/>
</dbReference>
<dbReference type="FunFam" id="1.25.40.330:FF:000001">
    <property type="entry name" value="Adenylyl cyclase-associated protein"/>
    <property type="match status" value="1"/>
</dbReference>
<evidence type="ECO:0000256" key="3">
    <source>
        <dbReference type="ARBA" id="ARBA00022475"/>
    </source>
</evidence>
<dbReference type="PANTHER" id="PTHR10652">
    <property type="entry name" value="ADENYLYL CYCLASE-ASSOCIATED PROTEIN"/>
    <property type="match status" value="1"/>
</dbReference>
<dbReference type="EMBL" id="CAJNOH010000197">
    <property type="protein sequence ID" value="CAF0940366.1"/>
    <property type="molecule type" value="Genomic_DNA"/>
</dbReference>
<dbReference type="GO" id="GO:0005737">
    <property type="term" value="C:cytoplasm"/>
    <property type="evidence" value="ECO:0007669"/>
    <property type="project" value="TreeGrafter"/>
</dbReference>
<dbReference type="InterPro" id="IPR036222">
    <property type="entry name" value="CAP_N_sf"/>
</dbReference>
<feature type="compositionally biased region" description="Polar residues" evidence="5">
    <location>
        <begin position="246"/>
        <end position="255"/>
    </location>
</feature>
<dbReference type="Pfam" id="PF21938">
    <property type="entry name" value="CAP_N"/>
    <property type="match status" value="1"/>
</dbReference>
<dbReference type="Gene3D" id="2.160.20.70">
    <property type="match status" value="1"/>
</dbReference>
<keyword evidence="10" id="KW-1185">Reference proteome</keyword>
<evidence type="ECO:0000313" key="9">
    <source>
        <dbReference type="Proteomes" id="UP000663854"/>
    </source>
</evidence>
<dbReference type="Gene3D" id="1.25.40.330">
    <property type="entry name" value="Adenylate cyclase-associated CAP, N-terminal domain"/>
    <property type="match status" value="1"/>
</dbReference>
<sequence length="508" mass="56128">MDDQLKRLETITNRLESFVSQLSSTNTSGQSHMNDDSTNNVDSLPVLRDYDTLINESVKPFCTISQKIGEELTTMSNHVKKIFDAQQQFLRQAVQSTKPNDQKITEVIKPQSNEIEAITNFSSKNRKSPLFNHLSAVSEGIPALGWIVITPTPGPHIKDMTDAAQFYSNRVLKEFREKDPTHVEWVKLWVKVLNDLYTYVRQHHTTGLAWASQGKRDFASVSVSTVKPAAGGPPALPPPPPPMLFDTSSNESGDSSRAELMSSINALSQGATANLKKVPDELKTHKNPQLRQSTENQSTAHGDNTQGKKGITQLVDGKPIVPPKPGKTPPPQVAVKPQTVHTPTATTGGPPKLALEGNKWLVEYQTGKHDLRITETNMRHSIYIYKCTNSTIIVEGKVNSIVLDQCTKVGIQFTSVVSLIEFINCKSMKAQVIERVPTIQIEKTDGCHLYLSNTSLDTEFITSKSSEMSVNIPFGDGEYKEFPIAEQFKTHLQNGKQLVTVPNESSGV</sequence>
<dbReference type="FunFam" id="2.160.20.70:FF:000001">
    <property type="entry name" value="Adenylyl cyclase-associated protein"/>
    <property type="match status" value="1"/>
</dbReference>
<feature type="compositionally biased region" description="Polar residues" evidence="5">
    <location>
        <begin position="287"/>
        <end position="307"/>
    </location>
</feature>
<evidence type="ECO:0000259" key="6">
    <source>
        <dbReference type="PROSITE" id="PS51329"/>
    </source>
</evidence>
<feature type="compositionally biased region" description="Pro residues" evidence="5">
    <location>
        <begin position="320"/>
        <end position="332"/>
    </location>
</feature>
<dbReference type="InterPro" id="IPR017901">
    <property type="entry name" value="C-CAP_CF_C-like"/>
</dbReference>
<comment type="caution">
    <text evidence="7">The sequence shown here is derived from an EMBL/GenBank/DDBJ whole genome shotgun (WGS) entry which is preliminary data.</text>
</comment>
<dbReference type="InterPro" id="IPR013912">
    <property type="entry name" value="Adenylate_cyclase-assoc_CAP_C"/>
</dbReference>
<dbReference type="InterPro" id="IPR016098">
    <property type="entry name" value="CAP/MinC_C"/>
</dbReference>
<feature type="region of interest" description="Disordered" evidence="5">
    <location>
        <begin position="225"/>
        <end position="258"/>
    </location>
</feature>
<dbReference type="InterPro" id="IPR006599">
    <property type="entry name" value="CARP_motif"/>
</dbReference>
<feature type="domain" description="C-CAP/cofactor C-like" evidence="6">
    <location>
        <begin position="350"/>
        <end position="484"/>
    </location>
</feature>
<comment type="subcellular location">
    <subcellularLocation>
        <location evidence="1">Cell membrane</location>
        <topology evidence="1">Peripheral membrane protein</topology>
    </subcellularLocation>
</comment>
<proteinExistence type="inferred from homology"/>
<dbReference type="Pfam" id="PF08603">
    <property type="entry name" value="CAP_C"/>
    <property type="match status" value="1"/>
</dbReference>
<gene>
    <name evidence="8" type="ORF">JXQ802_LOCUS12755</name>
    <name evidence="7" type="ORF">PYM288_LOCUS11555</name>
</gene>
<evidence type="ECO:0000256" key="5">
    <source>
        <dbReference type="SAM" id="MobiDB-lite"/>
    </source>
</evidence>
<protein>
    <recommendedName>
        <fullName evidence="6">C-CAP/cofactor C-like domain-containing protein</fullName>
    </recommendedName>
</protein>
<dbReference type="GO" id="GO:0019933">
    <property type="term" value="P:cAMP-mediated signaling"/>
    <property type="evidence" value="ECO:0007669"/>
    <property type="project" value="TreeGrafter"/>
</dbReference>
<dbReference type="Proteomes" id="UP000663870">
    <property type="component" value="Unassembled WGS sequence"/>
</dbReference>
<dbReference type="GO" id="GO:0008179">
    <property type="term" value="F:adenylate cyclase binding"/>
    <property type="evidence" value="ECO:0007669"/>
    <property type="project" value="TreeGrafter"/>
</dbReference>
<feature type="region of interest" description="Disordered" evidence="5">
    <location>
        <begin position="284"/>
        <end position="352"/>
    </location>
</feature>
<evidence type="ECO:0000313" key="8">
    <source>
        <dbReference type="EMBL" id="CAF0972685.1"/>
    </source>
</evidence>
<dbReference type="SUPFAM" id="SSF69340">
    <property type="entry name" value="C-terminal domain of adenylylcyclase associated protein"/>
    <property type="match status" value="1"/>
</dbReference>
<evidence type="ECO:0000313" key="10">
    <source>
        <dbReference type="Proteomes" id="UP000663870"/>
    </source>
</evidence>
<name>A0A814CEG5_9BILA</name>
<evidence type="ECO:0000256" key="4">
    <source>
        <dbReference type="ARBA" id="ARBA00023136"/>
    </source>
</evidence>
<evidence type="ECO:0000256" key="2">
    <source>
        <dbReference type="ARBA" id="ARBA00007659"/>
    </source>
</evidence>
<evidence type="ECO:0000256" key="1">
    <source>
        <dbReference type="ARBA" id="ARBA00004202"/>
    </source>
</evidence>
<accession>A0A814CEG5</accession>